<name>A0ABQ4WH41_9ASTR</name>
<evidence type="ECO:0008006" key="3">
    <source>
        <dbReference type="Google" id="ProtNLM"/>
    </source>
</evidence>
<sequence>MLEKFILKFHHLSDHNEEETEDDNPNEMDNVPKIFRIEGNLFDFETPLCEAYHEFNCLLKIDTDLFTYDIQKFKTYDKYKRELNDDKAKGTEKPWSENRVPYQLCHHICEPYRFKNGRTKWTTCTSDIDGFCNGRELPGMVRVGSMTYFQDHMWYDELADGN</sequence>
<evidence type="ECO:0000313" key="1">
    <source>
        <dbReference type="EMBL" id="GJS52173.1"/>
    </source>
</evidence>
<gene>
    <name evidence="1" type="ORF">Tco_0625535</name>
</gene>
<keyword evidence="2" id="KW-1185">Reference proteome</keyword>
<accession>A0ABQ4WH41</accession>
<evidence type="ECO:0000313" key="2">
    <source>
        <dbReference type="Proteomes" id="UP001151760"/>
    </source>
</evidence>
<comment type="caution">
    <text evidence="1">The sequence shown here is derived from an EMBL/GenBank/DDBJ whole genome shotgun (WGS) entry which is preliminary data.</text>
</comment>
<organism evidence="1 2">
    <name type="scientific">Tanacetum coccineum</name>
    <dbReference type="NCBI Taxonomy" id="301880"/>
    <lineage>
        <taxon>Eukaryota</taxon>
        <taxon>Viridiplantae</taxon>
        <taxon>Streptophyta</taxon>
        <taxon>Embryophyta</taxon>
        <taxon>Tracheophyta</taxon>
        <taxon>Spermatophyta</taxon>
        <taxon>Magnoliopsida</taxon>
        <taxon>eudicotyledons</taxon>
        <taxon>Gunneridae</taxon>
        <taxon>Pentapetalae</taxon>
        <taxon>asterids</taxon>
        <taxon>campanulids</taxon>
        <taxon>Asterales</taxon>
        <taxon>Asteraceae</taxon>
        <taxon>Asteroideae</taxon>
        <taxon>Anthemideae</taxon>
        <taxon>Anthemidinae</taxon>
        <taxon>Tanacetum</taxon>
    </lineage>
</organism>
<proteinExistence type="predicted"/>
<dbReference type="EMBL" id="BQNB010008637">
    <property type="protein sequence ID" value="GJS52173.1"/>
    <property type="molecule type" value="Genomic_DNA"/>
</dbReference>
<reference evidence="1" key="2">
    <citation type="submission" date="2022-01" db="EMBL/GenBank/DDBJ databases">
        <authorList>
            <person name="Yamashiro T."/>
            <person name="Shiraishi A."/>
            <person name="Satake H."/>
            <person name="Nakayama K."/>
        </authorList>
    </citation>
    <scope>NUCLEOTIDE SEQUENCE</scope>
</reference>
<reference evidence="1" key="1">
    <citation type="journal article" date="2022" name="Int. J. Mol. Sci.">
        <title>Draft Genome of Tanacetum Coccineum: Genomic Comparison of Closely Related Tanacetum-Family Plants.</title>
        <authorList>
            <person name="Yamashiro T."/>
            <person name="Shiraishi A."/>
            <person name="Nakayama K."/>
            <person name="Satake H."/>
        </authorList>
    </citation>
    <scope>NUCLEOTIDE SEQUENCE</scope>
</reference>
<protein>
    <recommendedName>
        <fullName evidence="3">S-protein homolog</fullName>
    </recommendedName>
</protein>
<dbReference type="Proteomes" id="UP001151760">
    <property type="component" value="Unassembled WGS sequence"/>
</dbReference>